<sequence>MRNSSKSGSATQPAGKAKKLPWRSSRVDPGLEDAEKFLLPTYKRQPLVMTHGQGAYVFDSTGKKYLDFLGGIAVNALGHAHPRIVKVIRREAARAIHLSNLYHHAFQGPLARKLAEWSGMDRVFFSNSGTEAVDGAMKLARLHGRTPGESTGTPARKHRFLALENSFHGRTFGAISVTATEKYRLPFAPVVPGVEFVRFNDVDHLRASFSSEICAILIEPVQGEGGIRPVSQEFF</sequence>
<dbReference type="EMBL" id="JACDQQ010000649">
    <property type="protein sequence ID" value="MBA0084643.1"/>
    <property type="molecule type" value="Genomic_DNA"/>
</dbReference>
<keyword evidence="2 6" id="KW-0032">Aminotransferase</keyword>
<evidence type="ECO:0000256" key="2">
    <source>
        <dbReference type="ARBA" id="ARBA00022576"/>
    </source>
</evidence>
<dbReference type="Gene3D" id="3.40.640.10">
    <property type="entry name" value="Type I PLP-dependent aspartate aminotransferase-like (Major domain)"/>
    <property type="match status" value="1"/>
</dbReference>
<gene>
    <name evidence="6" type="ORF">HRJ53_06590</name>
</gene>
<dbReference type="InterPro" id="IPR015421">
    <property type="entry name" value="PyrdxlP-dep_Trfase_major"/>
</dbReference>
<dbReference type="GO" id="GO:0042802">
    <property type="term" value="F:identical protein binding"/>
    <property type="evidence" value="ECO:0007669"/>
    <property type="project" value="TreeGrafter"/>
</dbReference>
<feature type="region of interest" description="Disordered" evidence="5">
    <location>
        <begin position="1"/>
        <end position="27"/>
    </location>
</feature>
<dbReference type="InterPro" id="IPR015424">
    <property type="entry name" value="PyrdxlP-dep_Trfase"/>
</dbReference>
<dbReference type="InterPro" id="IPR005814">
    <property type="entry name" value="Aminotrans_3"/>
</dbReference>
<evidence type="ECO:0000256" key="5">
    <source>
        <dbReference type="SAM" id="MobiDB-lite"/>
    </source>
</evidence>
<keyword evidence="3" id="KW-0808">Transferase</keyword>
<dbReference type="InterPro" id="IPR015422">
    <property type="entry name" value="PyrdxlP-dep_Trfase_small"/>
</dbReference>
<evidence type="ECO:0000313" key="7">
    <source>
        <dbReference type="Proteomes" id="UP000567293"/>
    </source>
</evidence>
<proteinExistence type="predicted"/>
<evidence type="ECO:0000313" key="6">
    <source>
        <dbReference type="EMBL" id="MBA0084643.1"/>
    </source>
</evidence>
<name>A0A7V8SW87_9BACT</name>
<evidence type="ECO:0000256" key="1">
    <source>
        <dbReference type="ARBA" id="ARBA00001933"/>
    </source>
</evidence>
<dbReference type="PANTHER" id="PTHR11986:SF79">
    <property type="entry name" value="ACETYLORNITHINE AMINOTRANSFERASE, MITOCHONDRIAL"/>
    <property type="match status" value="1"/>
</dbReference>
<evidence type="ECO:0000256" key="3">
    <source>
        <dbReference type="ARBA" id="ARBA00022679"/>
    </source>
</evidence>
<feature type="compositionally biased region" description="Polar residues" evidence="5">
    <location>
        <begin position="1"/>
        <end position="12"/>
    </location>
</feature>
<evidence type="ECO:0000256" key="4">
    <source>
        <dbReference type="ARBA" id="ARBA00022898"/>
    </source>
</evidence>
<accession>A0A7V8SW87</accession>
<dbReference type="SUPFAM" id="SSF53383">
    <property type="entry name" value="PLP-dependent transferases"/>
    <property type="match status" value="1"/>
</dbReference>
<protein>
    <submittedName>
        <fullName evidence="6">Aminotransferase class III-fold pyridoxal phosphate-dependent enzyme</fullName>
    </submittedName>
</protein>
<keyword evidence="4" id="KW-0663">Pyridoxal phosphate</keyword>
<organism evidence="6 7">
    <name type="scientific">Candidatus Acidiferrum panamense</name>
    <dbReference type="NCBI Taxonomy" id="2741543"/>
    <lineage>
        <taxon>Bacteria</taxon>
        <taxon>Pseudomonadati</taxon>
        <taxon>Acidobacteriota</taxon>
        <taxon>Terriglobia</taxon>
        <taxon>Candidatus Acidiferrales</taxon>
        <taxon>Candidatus Acidiferrum</taxon>
    </lineage>
</organism>
<keyword evidence="7" id="KW-1185">Reference proteome</keyword>
<comment type="caution">
    <text evidence="6">The sequence shown here is derived from an EMBL/GenBank/DDBJ whole genome shotgun (WGS) entry which is preliminary data.</text>
</comment>
<dbReference type="Pfam" id="PF00202">
    <property type="entry name" value="Aminotran_3"/>
    <property type="match status" value="1"/>
</dbReference>
<feature type="non-terminal residue" evidence="6">
    <location>
        <position position="235"/>
    </location>
</feature>
<dbReference type="PANTHER" id="PTHR11986">
    <property type="entry name" value="AMINOTRANSFERASE CLASS III"/>
    <property type="match status" value="1"/>
</dbReference>
<dbReference type="InterPro" id="IPR050103">
    <property type="entry name" value="Class-III_PLP-dep_AT"/>
</dbReference>
<dbReference type="Gene3D" id="3.90.1150.10">
    <property type="entry name" value="Aspartate Aminotransferase, domain 1"/>
    <property type="match status" value="1"/>
</dbReference>
<reference evidence="6" key="1">
    <citation type="submission" date="2020-06" db="EMBL/GenBank/DDBJ databases">
        <title>Legume-microbial interactions unlock mineral nutrients during tropical forest succession.</title>
        <authorList>
            <person name="Epihov D.Z."/>
        </authorList>
    </citation>
    <scope>NUCLEOTIDE SEQUENCE [LARGE SCALE GENOMIC DNA]</scope>
    <source>
        <strain evidence="6">Pan2503</strain>
    </source>
</reference>
<dbReference type="AlphaFoldDB" id="A0A7V8SW87"/>
<comment type="cofactor">
    <cofactor evidence="1">
        <name>pyridoxal 5'-phosphate</name>
        <dbReference type="ChEBI" id="CHEBI:597326"/>
    </cofactor>
</comment>
<dbReference type="Proteomes" id="UP000567293">
    <property type="component" value="Unassembled WGS sequence"/>
</dbReference>
<dbReference type="GO" id="GO:0008483">
    <property type="term" value="F:transaminase activity"/>
    <property type="evidence" value="ECO:0007669"/>
    <property type="project" value="UniProtKB-KW"/>
</dbReference>
<dbReference type="GO" id="GO:0030170">
    <property type="term" value="F:pyridoxal phosphate binding"/>
    <property type="evidence" value="ECO:0007669"/>
    <property type="project" value="InterPro"/>
</dbReference>